<accession>A0A1H6MAX5</accession>
<dbReference type="SUPFAM" id="SSF55277">
    <property type="entry name" value="GYF domain"/>
    <property type="match status" value="1"/>
</dbReference>
<feature type="transmembrane region" description="Helical" evidence="1">
    <location>
        <begin position="84"/>
        <end position="107"/>
    </location>
</feature>
<evidence type="ECO:0000313" key="3">
    <source>
        <dbReference type="EMBL" id="SEH98613.1"/>
    </source>
</evidence>
<proteinExistence type="predicted"/>
<dbReference type="STRING" id="1679444.PYTT_2314"/>
<keyword evidence="4" id="KW-1185">Reference proteome</keyword>
<protein>
    <submittedName>
        <fullName evidence="3">Gyf domain</fullName>
    </submittedName>
</protein>
<reference evidence="4" key="1">
    <citation type="submission" date="2016-09" db="EMBL/GenBank/DDBJ databases">
        <authorList>
            <person name="Koehorst J."/>
        </authorList>
    </citation>
    <scope>NUCLEOTIDE SEQUENCE [LARGE SCALE GENOMIC DNA]</scope>
</reference>
<keyword evidence="1" id="KW-1133">Transmembrane helix</keyword>
<organism evidence="3 4">
    <name type="scientific">Akkermansia glycaniphila</name>
    <dbReference type="NCBI Taxonomy" id="1679444"/>
    <lineage>
        <taxon>Bacteria</taxon>
        <taxon>Pseudomonadati</taxon>
        <taxon>Verrucomicrobiota</taxon>
        <taxon>Verrucomicrobiia</taxon>
        <taxon>Verrucomicrobiales</taxon>
        <taxon>Akkermansiaceae</taxon>
        <taxon>Akkermansia</taxon>
    </lineage>
</organism>
<dbReference type="OrthoDB" id="200422at2"/>
<dbReference type="InterPro" id="IPR035445">
    <property type="entry name" value="GYF-like_dom_sf"/>
</dbReference>
<keyword evidence="1" id="KW-0812">Transmembrane</keyword>
<evidence type="ECO:0000313" key="4">
    <source>
        <dbReference type="Proteomes" id="UP000176204"/>
    </source>
</evidence>
<feature type="domain" description="GYF" evidence="2">
    <location>
        <begin position="5"/>
        <end position="51"/>
    </location>
</feature>
<name>A0A1H6MAX5_9BACT</name>
<evidence type="ECO:0000256" key="1">
    <source>
        <dbReference type="SAM" id="Phobius"/>
    </source>
</evidence>
<dbReference type="InterPro" id="IPR025640">
    <property type="entry name" value="GYF_2"/>
</dbReference>
<dbReference type="RefSeq" id="WP_071133494.1">
    <property type="nucleotide sequence ID" value="NZ_LT629973.1"/>
</dbReference>
<sequence length="113" mass="12768">MKKKYYYDQDGTKEGPFTAREIQQLLYEGTIGTDAWIRSEQSTTWRKLEDVSFDEPEEPAAADPSSRKAAAMAMLGSLTWKTKLLLAILIIVLLPLIILIGIVSLIIRTLRKI</sequence>
<evidence type="ECO:0000259" key="2">
    <source>
        <dbReference type="Pfam" id="PF14237"/>
    </source>
</evidence>
<dbReference type="KEGG" id="agl:PYTT_2314"/>
<keyword evidence="1" id="KW-0472">Membrane</keyword>
<gene>
    <name evidence="3" type="ORF">PYTT_2314</name>
</gene>
<dbReference type="EMBL" id="LT629973">
    <property type="protein sequence ID" value="SEH98613.1"/>
    <property type="molecule type" value="Genomic_DNA"/>
</dbReference>
<dbReference type="Proteomes" id="UP000176204">
    <property type="component" value="Chromosome I"/>
</dbReference>
<dbReference type="AlphaFoldDB" id="A0A1H6MAX5"/>
<dbReference type="Pfam" id="PF14237">
    <property type="entry name" value="GYF_2"/>
    <property type="match status" value="1"/>
</dbReference>